<dbReference type="GO" id="GO:0003676">
    <property type="term" value="F:nucleic acid binding"/>
    <property type="evidence" value="ECO:0007669"/>
    <property type="project" value="UniProtKB-UniRule"/>
</dbReference>
<accession>A0ABD0N8B8</accession>
<dbReference type="GO" id="GO:0004483">
    <property type="term" value="F:methyltransferase cap1 activity"/>
    <property type="evidence" value="ECO:0007669"/>
    <property type="project" value="UniProtKB-UniRule"/>
</dbReference>
<protein>
    <recommendedName>
        <fullName evidence="2">Cap-specific mRNA (nucleoside-2'-O-)-methyltransferase 1</fullName>
        <ecNumber evidence="2">2.1.1.57</ecNumber>
    </recommendedName>
    <alternativeName>
        <fullName evidence="2">Cap1 2'O-ribose methyltransferase 1</fullName>
    </alternativeName>
</protein>
<dbReference type="EMBL" id="JAMKFB020000023">
    <property type="protein sequence ID" value="KAL0157873.1"/>
    <property type="molecule type" value="Genomic_DNA"/>
</dbReference>
<dbReference type="GO" id="GO:0005634">
    <property type="term" value="C:nucleus"/>
    <property type="evidence" value="ECO:0007669"/>
    <property type="project" value="UniProtKB-SubCell"/>
</dbReference>
<dbReference type="InterPro" id="IPR050851">
    <property type="entry name" value="mRNA_Cap_2O-Ribose_MeTrfase"/>
</dbReference>
<keyword evidence="2" id="KW-0808">Transferase</keyword>
<keyword evidence="2" id="KW-0489">Methyltransferase</keyword>
<dbReference type="GO" id="GO:0032259">
    <property type="term" value="P:methylation"/>
    <property type="evidence" value="ECO:0007669"/>
    <property type="project" value="UniProtKB-KW"/>
</dbReference>
<evidence type="ECO:0000256" key="1">
    <source>
        <dbReference type="ARBA" id="ARBA00023042"/>
    </source>
</evidence>
<gene>
    <name evidence="3" type="ORF">M9458_045949</name>
</gene>
<dbReference type="PANTHER" id="PTHR16121">
    <property type="entry name" value="CAP-SPECIFIC MRNA (NUCLEOSIDE-2'-O-)-METHYLTRANSFERASE 1-RELATED"/>
    <property type="match status" value="1"/>
</dbReference>
<keyword evidence="2" id="KW-0949">S-adenosyl-L-methionine</keyword>
<keyword evidence="2" id="KW-0539">Nucleus</keyword>
<keyword evidence="1 2" id="KW-0506">mRNA capping</keyword>
<dbReference type="Proteomes" id="UP001529510">
    <property type="component" value="Unassembled WGS sequence"/>
</dbReference>
<comment type="function">
    <text evidence="2">S-adenosyl-L-methionine-dependent methyltransferase that mediates RNA cap1 2'-O-ribose methylation to the 5'-cap structure of RNAs. Methylates the ribose of the first nucleotide of a m(7)GpppG-capped mRNA to produce m(7)GpppNmp (cap1).</text>
</comment>
<name>A0ABD0N8B8_CIRMR</name>
<comment type="catalytic activity">
    <reaction evidence="2">
        <text>a 5'-end (N(7)-methyl 5'-triphosphoguanosine)-ribonucleoside in mRNA + S-adenosyl-L-methionine = a 5'-end (N(7)-methyl 5'-triphosphoguanosine)-(2'-O-methyl-ribonucleoside) in mRNA + S-adenosyl-L-homocysteine + H(+)</text>
        <dbReference type="Rhea" id="RHEA:67020"/>
        <dbReference type="Rhea" id="RHEA-COMP:17167"/>
        <dbReference type="Rhea" id="RHEA-COMP:17168"/>
        <dbReference type="ChEBI" id="CHEBI:15378"/>
        <dbReference type="ChEBI" id="CHEBI:57856"/>
        <dbReference type="ChEBI" id="CHEBI:59789"/>
        <dbReference type="ChEBI" id="CHEBI:156461"/>
        <dbReference type="ChEBI" id="CHEBI:167609"/>
        <dbReference type="EC" id="2.1.1.57"/>
    </reaction>
</comment>
<comment type="subcellular location">
    <subcellularLocation>
        <location evidence="2">Nucleus</location>
    </subcellularLocation>
</comment>
<keyword evidence="2" id="KW-0507">mRNA processing</keyword>
<evidence type="ECO:0000313" key="3">
    <source>
        <dbReference type="EMBL" id="KAL0157873.1"/>
    </source>
</evidence>
<sequence>YVVCKSLKPGTDAVREYMFNINLKLNQFRHSDRDVTEVVPLDIIKGDTDFFQYMINSNE</sequence>
<dbReference type="AlphaFoldDB" id="A0ABD0N8B8"/>
<proteinExistence type="predicted"/>
<comment type="caution">
    <text evidence="3">The sequence shown here is derived from an EMBL/GenBank/DDBJ whole genome shotgun (WGS) entry which is preliminary data.</text>
</comment>
<keyword evidence="4" id="KW-1185">Reference proteome</keyword>
<dbReference type="Gene3D" id="3.40.50.12760">
    <property type="match status" value="1"/>
</dbReference>
<dbReference type="GO" id="GO:0006370">
    <property type="term" value="P:7-methylguanosine mRNA capping"/>
    <property type="evidence" value="ECO:0007669"/>
    <property type="project" value="UniProtKB-UniRule"/>
</dbReference>
<reference evidence="3 4" key="1">
    <citation type="submission" date="2024-05" db="EMBL/GenBank/DDBJ databases">
        <title>Genome sequencing and assembly of Indian major carp, Cirrhinus mrigala (Hamilton, 1822).</title>
        <authorList>
            <person name="Mohindra V."/>
            <person name="Chowdhury L.M."/>
            <person name="Lal K."/>
            <person name="Jena J.K."/>
        </authorList>
    </citation>
    <scope>NUCLEOTIDE SEQUENCE [LARGE SCALE GENOMIC DNA]</scope>
    <source>
        <strain evidence="3">CM1030</strain>
        <tissue evidence="3">Blood</tissue>
    </source>
</reference>
<dbReference type="GO" id="GO:0016556">
    <property type="term" value="P:mRNA modification"/>
    <property type="evidence" value="ECO:0007669"/>
    <property type="project" value="UniProtKB-UniRule"/>
</dbReference>
<dbReference type="EC" id="2.1.1.57" evidence="2"/>
<organism evidence="3 4">
    <name type="scientific">Cirrhinus mrigala</name>
    <name type="common">Mrigala</name>
    <dbReference type="NCBI Taxonomy" id="683832"/>
    <lineage>
        <taxon>Eukaryota</taxon>
        <taxon>Metazoa</taxon>
        <taxon>Chordata</taxon>
        <taxon>Craniata</taxon>
        <taxon>Vertebrata</taxon>
        <taxon>Euteleostomi</taxon>
        <taxon>Actinopterygii</taxon>
        <taxon>Neopterygii</taxon>
        <taxon>Teleostei</taxon>
        <taxon>Ostariophysi</taxon>
        <taxon>Cypriniformes</taxon>
        <taxon>Cyprinidae</taxon>
        <taxon>Labeoninae</taxon>
        <taxon>Labeonini</taxon>
        <taxon>Cirrhinus</taxon>
    </lineage>
</organism>
<dbReference type="PANTHER" id="PTHR16121:SF0">
    <property type="entry name" value="CAP-SPECIFIC MRNA (NUCLEOSIDE-2'-O-)-METHYLTRANSFERASE 1"/>
    <property type="match status" value="1"/>
</dbReference>
<evidence type="ECO:0000313" key="4">
    <source>
        <dbReference type="Proteomes" id="UP001529510"/>
    </source>
</evidence>
<feature type="non-terminal residue" evidence="3">
    <location>
        <position position="1"/>
    </location>
</feature>
<evidence type="ECO:0000256" key="2">
    <source>
        <dbReference type="RuleBase" id="RU368012"/>
    </source>
</evidence>
<feature type="non-terminal residue" evidence="3">
    <location>
        <position position="59"/>
    </location>
</feature>